<proteinExistence type="predicted"/>
<dbReference type="AlphaFoldDB" id="A0AAJ2LSQ1"/>
<dbReference type="Pfam" id="PF05656">
    <property type="entry name" value="DUF805"/>
    <property type="match status" value="1"/>
</dbReference>
<comment type="caution">
    <text evidence="1">The sequence shown here is derived from an EMBL/GenBank/DDBJ whole genome shotgun (WGS) entry which is preliminary data.</text>
</comment>
<sequence>MNWYLKVVRDNYANFKGRARRQEYWMFAFINLIII</sequence>
<dbReference type="Proteomes" id="UP001268610">
    <property type="component" value="Unassembled WGS sequence"/>
</dbReference>
<evidence type="ECO:0000313" key="1">
    <source>
        <dbReference type="EMBL" id="MDR9778921.1"/>
    </source>
</evidence>
<gene>
    <name evidence="1" type="ORF">RJJ65_40960</name>
</gene>
<dbReference type="EMBL" id="JAVLSF010001372">
    <property type="protein sequence ID" value="MDR9778921.1"/>
    <property type="molecule type" value="Genomic_DNA"/>
</dbReference>
<evidence type="ECO:0000313" key="2">
    <source>
        <dbReference type="Proteomes" id="UP001268610"/>
    </source>
</evidence>
<accession>A0AAJ2LSQ1</accession>
<dbReference type="GO" id="GO:0016020">
    <property type="term" value="C:membrane"/>
    <property type="evidence" value="ECO:0007669"/>
    <property type="project" value="InterPro"/>
</dbReference>
<reference evidence="1" key="1">
    <citation type="submission" date="2023-04" db="EMBL/GenBank/DDBJ databases">
        <title>Genomic characterization of faba bean (Vicia faba) microsymbionts in Mexican soils.</title>
        <authorList>
            <person name="Rivera Orduna F.N."/>
            <person name="Guevara-Luna J."/>
            <person name="Yan J."/>
            <person name="Arroyo-Herrera I."/>
            <person name="Li Y."/>
            <person name="Vasquez-Murrieta M.S."/>
            <person name="Wang E.T."/>
        </authorList>
    </citation>
    <scope>NUCLEOTIDE SEQUENCE</scope>
    <source>
        <strain evidence="1">CH26</strain>
    </source>
</reference>
<protein>
    <submittedName>
        <fullName evidence="1">DUF805 domain-containing protein</fullName>
    </submittedName>
</protein>
<dbReference type="RefSeq" id="WP_310866868.1">
    <property type="nucleotide sequence ID" value="NZ_JAVLSF010001372.1"/>
</dbReference>
<organism evidence="1 2">
    <name type="scientific">Rhizobium hidalgonense</name>
    <dbReference type="NCBI Taxonomy" id="1538159"/>
    <lineage>
        <taxon>Bacteria</taxon>
        <taxon>Pseudomonadati</taxon>
        <taxon>Pseudomonadota</taxon>
        <taxon>Alphaproteobacteria</taxon>
        <taxon>Hyphomicrobiales</taxon>
        <taxon>Rhizobiaceae</taxon>
        <taxon>Rhizobium/Agrobacterium group</taxon>
        <taxon>Rhizobium</taxon>
    </lineage>
</organism>
<feature type="non-terminal residue" evidence="1">
    <location>
        <position position="35"/>
    </location>
</feature>
<dbReference type="InterPro" id="IPR008523">
    <property type="entry name" value="DUF805"/>
</dbReference>
<name>A0AAJ2LSQ1_9HYPH</name>